<feature type="signal peptide" evidence="1">
    <location>
        <begin position="1"/>
        <end position="21"/>
    </location>
</feature>
<dbReference type="InterPro" id="IPR053147">
    <property type="entry name" value="Hsp_HslJ-like"/>
</dbReference>
<name>A0A542YLR1_9MICO</name>
<evidence type="ECO:0000256" key="1">
    <source>
        <dbReference type="SAM" id="SignalP"/>
    </source>
</evidence>
<sequence length="273" mass="27447">MKRTAALGVLSILLLAGCGTAGGDPGGGGTSDDEGATGDAGAVDLAGRSLVATGITEGGAAYELVDGTEVSLDFGDGEVTARAGCNTMTGTFQVEGQTLAYTAGATTEMGCEQELQEQDEWLTDFLQSQPEVTVDGDQVVLTSGDTEMTLMDRAVAHPPLPVEGTTWTVESIISGDAVSSAPSGATATLTLDGEGNIAVSPGCNTGGGDYELSGDTLSLGPIRSTMMACEGAKMDLENAVLTVLDAGDLTVVVEGDVLTLTAGDQGLQLRGEE</sequence>
<keyword evidence="3" id="KW-0346">Stress response</keyword>
<evidence type="ECO:0000313" key="4">
    <source>
        <dbReference type="Proteomes" id="UP000319516"/>
    </source>
</evidence>
<protein>
    <submittedName>
        <fullName evidence="3">Heat shock protein HslJ</fullName>
    </submittedName>
</protein>
<evidence type="ECO:0000313" key="3">
    <source>
        <dbReference type="EMBL" id="TQL49036.1"/>
    </source>
</evidence>
<keyword evidence="1" id="KW-0732">Signal</keyword>
<feature type="chain" id="PRO_5039457293" evidence="1">
    <location>
        <begin position="22"/>
        <end position="273"/>
    </location>
</feature>
<keyword evidence="4" id="KW-1185">Reference proteome</keyword>
<evidence type="ECO:0000259" key="2">
    <source>
        <dbReference type="Pfam" id="PF03724"/>
    </source>
</evidence>
<gene>
    <name evidence="3" type="ORF">FB467_0101</name>
</gene>
<dbReference type="InterPro" id="IPR038670">
    <property type="entry name" value="HslJ-like_sf"/>
</dbReference>
<proteinExistence type="predicted"/>
<dbReference type="EMBL" id="VFOP01000001">
    <property type="protein sequence ID" value="TQL49036.1"/>
    <property type="molecule type" value="Genomic_DNA"/>
</dbReference>
<dbReference type="InterPro" id="IPR005184">
    <property type="entry name" value="DUF306_Meta_HslJ"/>
</dbReference>
<dbReference type="RefSeq" id="WP_170230496.1">
    <property type="nucleotide sequence ID" value="NZ_BAAAIK010000008.1"/>
</dbReference>
<reference evidence="3 4" key="1">
    <citation type="submission" date="2019-06" db="EMBL/GenBank/DDBJ databases">
        <title>Sequencing the genomes of 1000 actinobacteria strains.</title>
        <authorList>
            <person name="Klenk H.-P."/>
        </authorList>
    </citation>
    <scope>NUCLEOTIDE SEQUENCE [LARGE SCALE GENOMIC DNA]</scope>
    <source>
        <strain evidence="3 4">DSM 12335</strain>
    </source>
</reference>
<organism evidence="3 4">
    <name type="scientific">Ornithinicoccus hortensis</name>
    <dbReference type="NCBI Taxonomy" id="82346"/>
    <lineage>
        <taxon>Bacteria</taxon>
        <taxon>Bacillati</taxon>
        <taxon>Actinomycetota</taxon>
        <taxon>Actinomycetes</taxon>
        <taxon>Micrococcales</taxon>
        <taxon>Intrasporangiaceae</taxon>
        <taxon>Ornithinicoccus</taxon>
    </lineage>
</organism>
<dbReference type="Proteomes" id="UP000319516">
    <property type="component" value="Unassembled WGS sequence"/>
</dbReference>
<accession>A0A542YLR1</accession>
<dbReference type="AlphaFoldDB" id="A0A542YLR1"/>
<dbReference type="PANTHER" id="PTHR35535">
    <property type="entry name" value="HEAT SHOCK PROTEIN HSLJ"/>
    <property type="match status" value="1"/>
</dbReference>
<dbReference type="PROSITE" id="PS51257">
    <property type="entry name" value="PROKAR_LIPOPROTEIN"/>
    <property type="match status" value="1"/>
</dbReference>
<dbReference type="Pfam" id="PF03724">
    <property type="entry name" value="META"/>
    <property type="match status" value="2"/>
</dbReference>
<comment type="caution">
    <text evidence="3">The sequence shown here is derived from an EMBL/GenBank/DDBJ whole genome shotgun (WGS) entry which is preliminary data.</text>
</comment>
<feature type="domain" description="DUF306" evidence="2">
    <location>
        <begin position="67"/>
        <end position="148"/>
    </location>
</feature>
<feature type="domain" description="DUF306" evidence="2">
    <location>
        <begin position="162"/>
        <end position="265"/>
    </location>
</feature>
<dbReference type="Gene3D" id="2.40.128.270">
    <property type="match status" value="2"/>
</dbReference>
<dbReference type="PANTHER" id="PTHR35535:SF2">
    <property type="entry name" value="DUF306 DOMAIN-CONTAINING PROTEIN"/>
    <property type="match status" value="1"/>
</dbReference>